<proteinExistence type="predicted"/>
<name>A0ABQ2XG55_9BURK</name>
<keyword evidence="3" id="KW-1185">Reference proteome</keyword>
<protein>
    <recommendedName>
        <fullName evidence="1">Immunity protein Imm33 domain-containing protein</fullName>
    </recommendedName>
</protein>
<dbReference type="EMBL" id="BMYT01000003">
    <property type="protein sequence ID" value="GGX15829.1"/>
    <property type="molecule type" value="Genomic_DNA"/>
</dbReference>
<dbReference type="PANTHER" id="PTHR38743:SF2">
    <property type="entry name" value="DUF2185 DOMAIN-CONTAINING PROTEIN"/>
    <property type="match status" value="1"/>
</dbReference>
<comment type="caution">
    <text evidence="2">The sequence shown here is derived from an EMBL/GenBank/DDBJ whole genome shotgun (WGS) entry which is preliminary data.</text>
</comment>
<evidence type="ECO:0000313" key="3">
    <source>
        <dbReference type="Proteomes" id="UP000620127"/>
    </source>
</evidence>
<dbReference type="InterPro" id="IPR018689">
    <property type="entry name" value="Imm33_dom"/>
</dbReference>
<dbReference type="RefSeq" id="WP_189346229.1">
    <property type="nucleotide sequence ID" value="NZ_BMYT01000003.1"/>
</dbReference>
<gene>
    <name evidence="2" type="ORF">GCM10011282_22740</name>
</gene>
<organism evidence="2 3">
    <name type="scientific">Undibacterium macrobrachii</name>
    <dbReference type="NCBI Taxonomy" id="1119058"/>
    <lineage>
        <taxon>Bacteria</taxon>
        <taxon>Pseudomonadati</taxon>
        <taxon>Pseudomonadota</taxon>
        <taxon>Betaproteobacteria</taxon>
        <taxon>Burkholderiales</taxon>
        <taxon>Oxalobacteraceae</taxon>
        <taxon>Undibacterium</taxon>
    </lineage>
</organism>
<evidence type="ECO:0000259" key="1">
    <source>
        <dbReference type="Pfam" id="PF09951"/>
    </source>
</evidence>
<dbReference type="Pfam" id="PF09951">
    <property type="entry name" value="Imm33"/>
    <property type="match status" value="1"/>
</dbReference>
<accession>A0ABQ2XG55</accession>
<reference evidence="3" key="1">
    <citation type="journal article" date="2019" name="Int. J. Syst. Evol. Microbiol.">
        <title>The Global Catalogue of Microorganisms (GCM) 10K type strain sequencing project: providing services to taxonomists for standard genome sequencing and annotation.</title>
        <authorList>
            <consortium name="The Broad Institute Genomics Platform"/>
            <consortium name="The Broad Institute Genome Sequencing Center for Infectious Disease"/>
            <person name="Wu L."/>
            <person name="Ma J."/>
        </authorList>
    </citation>
    <scope>NUCLEOTIDE SEQUENCE [LARGE SCALE GENOMIC DNA]</scope>
    <source>
        <strain evidence="3">KCTC 23916</strain>
    </source>
</reference>
<dbReference type="Proteomes" id="UP000620127">
    <property type="component" value="Unassembled WGS sequence"/>
</dbReference>
<feature type="domain" description="Immunity protein Imm33" evidence="1">
    <location>
        <begin position="120"/>
        <end position="199"/>
    </location>
</feature>
<sequence>MSRTWELEDVSGRAIEAPYTFYLPSAQLIAQLQVGDLVKLIFQFEIQSEIESEDAYSAERMWVEITSREGDEFVGRLDNSPRFIPDLQVNDEIRFSACHIIQSQRDDPVPSLADQYTERCFVTSAVWKDRRPVRVLYRETLDEEDIARRYSGWTLAAGDETDEYCDNPDNWHFVSLGAVLNLDDQFRALIDLPFTHEIEYVWNTQTETFDEQST</sequence>
<evidence type="ECO:0000313" key="2">
    <source>
        <dbReference type="EMBL" id="GGX15829.1"/>
    </source>
</evidence>
<dbReference type="PANTHER" id="PTHR38743">
    <property type="entry name" value="SIMILAR TO GLYOXYLASE I FAMILY PROTEIN"/>
    <property type="match status" value="1"/>
</dbReference>